<dbReference type="AlphaFoldDB" id="A0A0F9MFF8"/>
<gene>
    <name evidence="1" type="ORF">LCGC14_1161560</name>
</gene>
<comment type="caution">
    <text evidence="1">The sequence shown here is derived from an EMBL/GenBank/DDBJ whole genome shotgun (WGS) entry which is preliminary data.</text>
</comment>
<organism evidence="1">
    <name type="scientific">marine sediment metagenome</name>
    <dbReference type="NCBI Taxonomy" id="412755"/>
    <lineage>
        <taxon>unclassified sequences</taxon>
        <taxon>metagenomes</taxon>
        <taxon>ecological metagenomes</taxon>
    </lineage>
</organism>
<evidence type="ECO:0000313" key="1">
    <source>
        <dbReference type="EMBL" id="KKM98081.1"/>
    </source>
</evidence>
<protein>
    <submittedName>
        <fullName evidence="1">Uncharacterized protein</fullName>
    </submittedName>
</protein>
<accession>A0A0F9MFF8</accession>
<proteinExistence type="predicted"/>
<name>A0A0F9MFF8_9ZZZZ</name>
<dbReference type="EMBL" id="LAZR01005669">
    <property type="protein sequence ID" value="KKM98081.1"/>
    <property type="molecule type" value="Genomic_DNA"/>
</dbReference>
<sequence>MREAEIIYYILKKFSQLKSHDGKFFYSVNKISLKGTKNYPIVLEGVQIKNIEDLKEYFKTKINRGEFLPMSPRRSQLFGPGWDIEILGKRVNGKICNSDQRKFIIEAKGGESNNSNIRNYIVRALGQSLLVHDVKALSNTNICLAFPKSWQEKFKKLVENSKYRQLMKVFRRNRLFYDLEPFLKGKISNSNIEKIKNLIRSALPFATTYLRIFFIDDDGNVEIYGPSAKNLAKILWQRK</sequence>
<reference evidence="1" key="1">
    <citation type="journal article" date="2015" name="Nature">
        <title>Complex archaea that bridge the gap between prokaryotes and eukaryotes.</title>
        <authorList>
            <person name="Spang A."/>
            <person name="Saw J.H."/>
            <person name="Jorgensen S.L."/>
            <person name="Zaremba-Niedzwiedzka K."/>
            <person name="Martijn J."/>
            <person name="Lind A.E."/>
            <person name="van Eijk R."/>
            <person name="Schleper C."/>
            <person name="Guy L."/>
            <person name="Ettema T.J."/>
        </authorList>
    </citation>
    <scope>NUCLEOTIDE SEQUENCE</scope>
</reference>